<sequence length="272" mass="30325">MAGETAHDERFRLRLRYGKQGRLRYLGHLDLMRTLERTIRRAGLPYALTQGFNQRMKAAYSAALPVGASSEHEYLDLWLTRIVPADEALAALQAATEPDVPFHDAAYVPLRSAALQAWLDLCQWTVTLETEADEQDIVAAWQRLVRQGWFEFRRGAKLKRCDLERTLLSISGGTRDGHLVVPGPDGSLPDTASWPRLPCRLTLMTRSSNEGSLRPEAFVRAMWETPELSGSPAPGLSVVRDGQWHEEEDGSLTSPFDRAPAASAFRERAGTA</sequence>
<dbReference type="InterPro" id="IPR018768">
    <property type="entry name" value="DUF2344"/>
</dbReference>
<proteinExistence type="predicted"/>
<dbReference type="Proteomes" id="UP001431693">
    <property type="component" value="Unassembled WGS sequence"/>
</dbReference>
<name>A0ABT6ZJR0_9ACTN</name>
<protein>
    <submittedName>
        <fullName evidence="3">TIGR03936 family radical SAM-associated protein</fullName>
    </submittedName>
</protein>
<organism evidence="3 4">
    <name type="scientific">Kribbibacterium absianum</name>
    <dbReference type="NCBI Taxonomy" id="3044210"/>
    <lineage>
        <taxon>Bacteria</taxon>
        <taxon>Bacillati</taxon>
        <taxon>Actinomycetota</taxon>
        <taxon>Coriobacteriia</taxon>
        <taxon>Coriobacteriales</taxon>
        <taxon>Kribbibacteriaceae</taxon>
        <taxon>Kribbibacterium</taxon>
    </lineage>
</organism>
<dbReference type="Pfam" id="PF10105">
    <property type="entry name" value="DUF2344"/>
    <property type="match status" value="1"/>
</dbReference>
<dbReference type="NCBIfam" id="TIGR03936">
    <property type="entry name" value="sam_1_link_chp"/>
    <property type="match status" value="1"/>
</dbReference>
<evidence type="ECO:0000313" key="4">
    <source>
        <dbReference type="Proteomes" id="UP001431693"/>
    </source>
</evidence>
<accession>A0ABT6ZJR0</accession>
<keyword evidence="4" id="KW-1185">Reference proteome</keyword>
<comment type="caution">
    <text evidence="3">The sequence shown here is derived from an EMBL/GenBank/DDBJ whole genome shotgun (WGS) entry which is preliminary data.</text>
</comment>
<feature type="domain" description="DUF2344" evidence="2">
    <location>
        <begin position="12"/>
        <end position="171"/>
    </location>
</feature>
<dbReference type="EMBL" id="JASJEX010000001">
    <property type="protein sequence ID" value="MDJ1129039.1"/>
    <property type="molecule type" value="Genomic_DNA"/>
</dbReference>
<evidence type="ECO:0000259" key="2">
    <source>
        <dbReference type="Pfam" id="PF10105"/>
    </source>
</evidence>
<feature type="region of interest" description="Disordered" evidence="1">
    <location>
        <begin position="245"/>
        <end position="272"/>
    </location>
</feature>
<evidence type="ECO:0000313" key="3">
    <source>
        <dbReference type="EMBL" id="MDJ1129039.1"/>
    </source>
</evidence>
<dbReference type="RefSeq" id="WP_283712671.1">
    <property type="nucleotide sequence ID" value="NZ_JASJEW010000001.1"/>
</dbReference>
<reference evidence="3" key="1">
    <citation type="submission" date="2023-05" db="EMBL/GenBank/DDBJ databases">
        <title>[olsenella] sp. nov., isolated from a pig farm feces dump.</title>
        <authorList>
            <person name="Chang Y.-H."/>
        </authorList>
    </citation>
    <scope>NUCLEOTIDE SEQUENCE</scope>
    <source>
        <strain evidence="3">YH-ols2217</strain>
    </source>
</reference>
<gene>
    <name evidence="3" type="ORF">QJ043_02930</name>
</gene>
<evidence type="ECO:0000256" key="1">
    <source>
        <dbReference type="SAM" id="MobiDB-lite"/>
    </source>
</evidence>